<dbReference type="GO" id="GO:0099128">
    <property type="term" value="C:mitochondrial [2Fe-2S] assembly complex"/>
    <property type="evidence" value="ECO:0007669"/>
    <property type="project" value="UniProtKB-ARBA"/>
</dbReference>
<name>A0AAD2HUU2_9AGAR</name>
<dbReference type="PANTHER" id="PTHR20863:SF28">
    <property type="entry name" value="ACYL CARRIER PROTEIN, MITOCHONDRIAL"/>
    <property type="match status" value="1"/>
</dbReference>
<evidence type="ECO:0000256" key="3">
    <source>
        <dbReference type="ARBA" id="ARBA00010930"/>
    </source>
</evidence>
<keyword evidence="7" id="KW-0597">Phosphoprotein</keyword>
<organism evidence="16 17">
    <name type="scientific">Mycena citricolor</name>
    <dbReference type="NCBI Taxonomy" id="2018698"/>
    <lineage>
        <taxon>Eukaryota</taxon>
        <taxon>Fungi</taxon>
        <taxon>Dikarya</taxon>
        <taxon>Basidiomycota</taxon>
        <taxon>Agaricomycotina</taxon>
        <taxon>Agaricomycetes</taxon>
        <taxon>Agaricomycetidae</taxon>
        <taxon>Agaricales</taxon>
        <taxon>Marasmiineae</taxon>
        <taxon>Mycenaceae</taxon>
        <taxon>Mycena</taxon>
    </lineage>
</organism>
<feature type="domain" description="Carrier" evidence="15">
    <location>
        <begin position="38"/>
        <end position="113"/>
    </location>
</feature>
<protein>
    <recommendedName>
        <fullName evidence="14">Acyl carrier protein</fullName>
    </recommendedName>
</protein>
<dbReference type="FunFam" id="1.10.1200.10:FF:000003">
    <property type="entry name" value="Acyl carrier protein"/>
    <property type="match status" value="1"/>
</dbReference>
<evidence type="ECO:0000256" key="9">
    <source>
        <dbReference type="ARBA" id="ARBA00022946"/>
    </source>
</evidence>
<dbReference type="HAMAP" id="MF_01217">
    <property type="entry name" value="Acyl_carrier"/>
    <property type="match status" value="1"/>
</dbReference>
<dbReference type="PROSITE" id="PS50075">
    <property type="entry name" value="CARRIER"/>
    <property type="match status" value="1"/>
</dbReference>
<keyword evidence="5 14" id="KW-0596">Phosphopantetheine</keyword>
<keyword evidence="6 14" id="KW-0444">Lipid biosynthesis</keyword>
<evidence type="ECO:0000256" key="7">
    <source>
        <dbReference type="ARBA" id="ARBA00022553"/>
    </source>
</evidence>
<sequence length="116" mass="12704">MSFVRLARAIPRSTLLIPRTPARLPFRAYSGGGKLSPEVIQSRVLEVLRGFEKVPADKLTPTASFTADLGLDSLDCVEVQMAIEEEFVIEIPDAEADEIQSVAQAIEYIKNTPDAT</sequence>
<dbReference type="Proteomes" id="UP001295794">
    <property type="component" value="Unassembled WGS sequence"/>
</dbReference>
<evidence type="ECO:0000256" key="11">
    <source>
        <dbReference type="ARBA" id="ARBA00023098"/>
    </source>
</evidence>
<evidence type="ECO:0000313" key="16">
    <source>
        <dbReference type="EMBL" id="CAK5280562.1"/>
    </source>
</evidence>
<dbReference type="NCBIfam" id="NF002148">
    <property type="entry name" value="PRK00982.1-2"/>
    <property type="match status" value="1"/>
</dbReference>
<evidence type="ECO:0000256" key="5">
    <source>
        <dbReference type="ARBA" id="ARBA00022450"/>
    </source>
</evidence>
<evidence type="ECO:0000313" key="17">
    <source>
        <dbReference type="Proteomes" id="UP001295794"/>
    </source>
</evidence>
<dbReference type="Gene3D" id="1.10.1200.10">
    <property type="entry name" value="ACP-like"/>
    <property type="match status" value="1"/>
</dbReference>
<evidence type="ECO:0000259" key="15">
    <source>
        <dbReference type="PROSITE" id="PS50075"/>
    </source>
</evidence>
<comment type="pathway">
    <text evidence="2">Lipid metabolism; fatty acid biosynthesis.</text>
</comment>
<evidence type="ECO:0000256" key="13">
    <source>
        <dbReference type="ARBA" id="ARBA00023160"/>
    </source>
</evidence>
<dbReference type="AlphaFoldDB" id="A0AAD2HUU2"/>
<proteinExistence type="inferred from homology"/>
<comment type="subcellular location">
    <subcellularLocation>
        <location evidence="1">Mitochondrion</location>
    </subcellularLocation>
</comment>
<keyword evidence="11" id="KW-0443">Lipid metabolism</keyword>
<dbReference type="InterPro" id="IPR036736">
    <property type="entry name" value="ACP-like_sf"/>
</dbReference>
<keyword evidence="8" id="KW-0276">Fatty acid metabolism</keyword>
<evidence type="ECO:0000256" key="2">
    <source>
        <dbReference type="ARBA" id="ARBA00005194"/>
    </source>
</evidence>
<comment type="similarity">
    <text evidence="3">Belongs to the acyl carrier protein (ACP) family.</text>
</comment>
<dbReference type="SUPFAM" id="SSF47336">
    <property type="entry name" value="ACP-like"/>
    <property type="match status" value="1"/>
</dbReference>
<dbReference type="InterPro" id="IPR009081">
    <property type="entry name" value="PP-bd_ACP"/>
</dbReference>
<dbReference type="InterPro" id="IPR003231">
    <property type="entry name" value="ACP"/>
</dbReference>
<evidence type="ECO:0000256" key="1">
    <source>
        <dbReference type="ARBA" id="ARBA00004173"/>
    </source>
</evidence>
<accession>A0AAD2HUU2</accession>
<keyword evidence="4" id="KW-0813">Transport</keyword>
<evidence type="ECO:0000256" key="10">
    <source>
        <dbReference type="ARBA" id="ARBA00022982"/>
    </source>
</evidence>
<dbReference type="GO" id="GO:0000035">
    <property type="term" value="F:acyl binding"/>
    <property type="evidence" value="ECO:0007669"/>
    <property type="project" value="TreeGrafter"/>
</dbReference>
<dbReference type="PANTHER" id="PTHR20863">
    <property type="entry name" value="ACYL CARRIER PROTEIN"/>
    <property type="match status" value="1"/>
</dbReference>
<dbReference type="GO" id="GO:0000036">
    <property type="term" value="F:acyl carrier activity"/>
    <property type="evidence" value="ECO:0007669"/>
    <property type="project" value="TreeGrafter"/>
</dbReference>
<evidence type="ECO:0000256" key="8">
    <source>
        <dbReference type="ARBA" id="ARBA00022832"/>
    </source>
</evidence>
<keyword evidence="9" id="KW-0809">Transit peptide</keyword>
<evidence type="ECO:0000256" key="6">
    <source>
        <dbReference type="ARBA" id="ARBA00022516"/>
    </source>
</evidence>
<comment type="caution">
    <text evidence="16">The sequence shown here is derived from an EMBL/GenBank/DDBJ whole genome shotgun (WGS) entry which is preliminary data.</text>
</comment>
<dbReference type="EMBL" id="CAVNYO010000440">
    <property type="protein sequence ID" value="CAK5280562.1"/>
    <property type="molecule type" value="Genomic_DNA"/>
</dbReference>
<gene>
    <name evidence="16" type="ORF">MYCIT1_LOCUS31060</name>
</gene>
<keyword evidence="10" id="KW-0249">Electron transport</keyword>
<keyword evidence="13 14" id="KW-0275">Fatty acid biosynthesis</keyword>
<evidence type="ECO:0000256" key="12">
    <source>
        <dbReference type="ARBA" id="ARBA00023128"/>
    </source>
</evidence>
<reference evidence="16" key="1">
    <citation type="submission" date="2023-11" db="EMBL/GenBank/DDBJ databases">
        <authorList>
            <person name="De Vega J J."/>
            <person name="De Vega J J."/>
        </authorList>
    </citation>
    <scope>NUCLEOTIDE SEQUENCE</scope>
</reference>
<evidence type="ECO:0000256" key="4">
    <source>
        <dbReference type="ARBA" id="ARBA00022448"/>
    </source>
</evidence>
<keyword evidence="17" id="KW-1185">Reference proteome</keyword>
<evidence type="ECO:0000256" key="14">
    <source>
        <dbReference type="RuleBase" id="RU000722"/>
    </source>
</evidence>
<dbReference type="Pfam" id="PF00550">
    <property type="entry name" value="PP-binding"/>
    <property type="match status" value="1"/>
</dbReference>
<keyword evidence="12" id="KW-0496">Mitochondrion</keyword>
<comment type="function">
    <text evidence="14">Carrier of the growing fatty acid chain in fatty acid biosynthesis.</text>
</comment>
<dbReference type="NCBIfam" id="TIGR00517">
    <property type="entry name" value="acyl_carrier"/>
    <property type="match status" value="1"/>
</dbReference>